<accession>A0AAV4QDD5</accession>
<sequence length="98" mass="11784">MFTSNLCYVFKRKNEHFETENLHKAQKDFSKESNHGLSNVTKNRMLEIYLLPTSLKIREKKDECDRFEPDFRKKQSFPVPFHSLQRKDTSLEDEVLVF</sequence>
<keyword evidence="2" id="KW-1185">Reference proteome</keyword>
<dbReference type="AlphaFoldDB" id="A0AAV4QDD5"/>
<evidence type="ECO:0008006" key="3">
    <source>
        <dbReference type="Google" id="ProtNLM"/>
    </source>
</evidence>
<reference evidence="1 2" key="1">
    <citation type="submission" date="2021-06" db="EMBL/GenBank/DDBJ databases">
        <title>Caerostris extrusa draft genome.</title>
        <authorList>
            <person name="Kono N."/>
            <person name="Arakawa K."/>
        </authorList>
    </citation>
    <scope>NUCLEOTIDE SEQUENCE [LARGE SCALE GENOMIC DNA]</scope>
</reference>
<organism evidence="1 2">
    <name type="scientific">Caerostris extrusa</name>
    <name type="common">Bark spider</name>
    <name type="synonym">Caerostris bankana</name>
    <dbReference type="NCBI Taxonomy" id="172846"/>
    <lineage>
        <taxon>Eukaryota</taxon>
        <taxon>Metazoa</taxon>
        <taxon>Ecdysozoa</taxon>
        <taxon>Arthropoda</taxon>
        <taxon>Chelicerata</taxon>
        <taxon>Arachnida</taxon>
        <taxon>Araneae</taxon>
        <taxon>Araneomorphae</taxon>
        <taxon>Entelegynae</taxon>
        <taxon>Araneoidea</taxon>
        <taxon>Araneidae</taxon>
        <taxon>Caerostris</taxon>
    </lineage>
</organism>
<gene>
    <name evidence="1" type="ORF">CEXT_386131</name>
</gene>
<proteinExistence type="predicted"/>
<dbReference type="EMBL" id="BPLR01005949">
    <property type="protein sequence ID" value="GIY06351.1"/>
    <property type="molecule type" value="Genomic_DNA"/>
</dbReference>
<evidence type="ECO:0000313" key="1">
    <source>
        <dbReference type="EMBL" id="GIY06351.1"/>
    </source>
</evidence>
<evidence type="ECO:0000313" key="2">
    <source>
        <dbReference type="Proteomes" id="UP001054945"/>
    </source>
</evidence>
<comment type="caution">
    <text evidence="1">The sequence shown here is derived from an EMBL/GenBank/DDBJ whole genome shotgun (WGS) entry which is preliminary data.</text>
</comment>
<protein>
    <recommendedName>
        <fullName evidence="3">Ycf1</fullName>
    </recommendedName>
</protein>
<dbReference type="Proteomes" id="UP001054945">
    <property type="component" value="Unassembled WGS sequence"/>
</dbReference>
<name>A0AAV4QDD5_CAEEX</name>